<accession>A0A834HB34</accession>
<proteinExistence type="predicted"/>
<dbReference type="EMBL" id="WJXA01000002">
    <property type="protein sequence ID" value="KAF7151231.1"/>
    <property type="molecule type" value="Genomic_DNA"/>
</dbReference>
<dbReference type="CDD" id="cd17039">
    <property type="entry name" value="Ubl_ubiquitin_like"/>
    <property type="match status" value="1"/>
</dbReference>
<dbReference type="PROSITE" id="PS50053">
    <property type="entry name" value="UBIQUITIN_2"/>
    <property type="match status" value="3"/>
</dbReference>
<dbReference type="SUPFAM" id="SSF54236">
    <property type="entry name" value="Ubiquitin-like"/>
    <property type="match status" value="4"/>
</dbReference>
<keyword evidence="5" id="KW-1185">Reference proteome</keyword>
<dbReference type="InterPro" id="IPR029071">
    <property type="entry name" value="Ubiquitin-like_domsf"/>
</dbReference>
<dbReference type="GO" id="GO:0003729">
    <property type="term" value="F:mRNA binding"/>
    <property type="evidence" value="ECO:0007669"/>
    <property type="project" value="UniProtKB-ARBA"/>
</dbReference>
<keyword evidence="2" id="KW-0832">Ubl conjugation</keyword>
<feature type="domain" description="Ubiquitin-like" evidence="3">
    <location>
        <begin position="187"/>
        <end position="253"/>
    </location>
</feature>
<dbReference type="InterPro" id="IPR050158">
    <property type="entry name" value="Ubiquitin_ubiquitin-like"/>
</dbReference>
<feature type="domain" description="Ubiquitin-like" evidence="3">
    <location>
        <begin position="83"/>
        <end position="143"/>
    </location>
</feature>
<dbReference type="PANTHER" id="PTHR10666">
    <property type="entry name" value="UBIQUITIN"/>
    <property type="match status" value="1"/>
</dbReference>
<evidence type="ECO:0000259" key="3">
    <source>
        <dbReference type="PROSITE" id="PS50053"/>
    </source>
</evidence>
<comment type="caution">
    <text evidence="4">The sequence shown here is derived from an EMBL/GenBank/DDBJ whole genome shotgun (WGS) entry which is preliminary data.</text>
</comment>
<evidence type="ECO:0000256" key="2">
    <source>
        <dbReference type="ARBA" id="ARBA00022843"/>
    </source>
</evidence>
<dbReference type="AlphaFoldDB" id="A0A834HB34"/>
<reference evidence="4" key="1">
    <citation type="submission" date="2019-11" db="EMBL/GenBank/DDBJ databases">
        <authorList>
            <person name="Liu Y."/>
            <person name="Hou J."/>
            <person name="Li T.-Q."/>
            <person name="Guan C.-H."/>
            <person name="Wu X."/>
            <person name="Wu H.-Z."/>
            <person name="Ling F."/>
            <person name="Zhang R."/>
            <person name="Shi X.-G."/>
            <person name="Ren J.-P."/>
            <person name="Chen E.-F."/>
            <person name="Sun J.-M."/>
        </authorList>
    </citation>
    <scope>NUCLEOTIDE SEQUENCE</scope>
    <source>
        <strain evidence="4">Adult_tree_wgs_1</strain>
        <tissue evidence="4">Leaves</tissue>
    </source>
</reference>
<dbReference type="SMART" id="SM00213">
    <property type="entry name" value="UBQ"/>
    <property type="match status" value="3"/>
</dbReference>
<keyword evidence="1" id="KW-1017">Isopeptide bond</keyword>
<protein>
    <recommendedName>
        <fullName evidence="3">Ubiquitin-like domain-containing protein</fullName>
    </recommendedName>
</protein>
<dbReference type="Pfam" id="PF00240">
    <property type="entry name" value="ubiquitin"/>
    <property type="match status" value="3"/>
</dbReference>
<evidence type="ECO:0000256" key="1">
    <source>
        <dbReference type="ARBA" id="ARBA00022499"/>
    </source>
</evidence>
<feature type="domain" description="Ubiquitin-like" evidence="3">
    <location>
        <begin position="9"/>
        <end position="78"/>
    </location>
</feature>
<gene>
    <name evidence="4" type="ORF">RHSIM_Rhsim02G0040800</name>
</gene>
<dbReference type="InterPro" id="IPR019956">
    <property type="entry name" value="Ubiquitin_dom"/>
</dbReference>
<organism evidence="4 5">
    <name type="scientific">Rhododendron simsii</name>
    <name type="common">Sims's rhododendron</name>
    <dbReference type="NCBI Taxonomy" id="118357"/>
    <lineage>
        <taxon>Eukaryota</taxon>
        <taxon>Viridiplantae</taxon>
        <taxon>Streptophyta</taxon>
        <taxon>Embryophyta</taxon>
        <taxon>Tracheophyta</taxon>
        <taxon>Spermatophyta</taxon>
        <taxon>Magnoliopsida</taxon>
        <taxon>eudicotyledons</taxon>
        <taxon>Gunneridae</taxon>
        <taxon>Pentapetalae</taxon>
        <taxon>asterids</taxon>
        <taxon>Ericales</taxon>
        <taxon>Ericaceae</taxon>
        <taxon>Ericoideae</taxon>
        <taxon>Rhodoreae</taxon>
        <taxon>Rhododendron</taxon>
    </lineage>
</organism>
<dbReference type="InterPro" id="IPR000626">
    <property type="entry name" value="Ubiquitin-like_dom"/>
</dbReference>
<name>A0A834HB34_RHOSS</name>
<evidence type="ECO:0000313" key="4">
    <source>
        <dbReference type="EMBL" id="KAF7151231.1"/>
    </source>
</evidence>
<dbReference type="Gene3D" id="3.10.20.90">
    <property type="entry name" value="Phosphatidylinositol 3-kinase Catalytic Subunit, Chain A, domain 1"/>
    <property type="match status" value="3"/>
</dbReference>
<dbReference type="OrthoDB" id="1830965at2759"/>
<evidence type="ECO:0000313" key="5">
    <source>
        <dbReference type="Proteomes" id="UP000626092"/>
    </source>
</evidence>
<dbReference type="PRINTS" id="PR00348">
    <property type="entry name" value="UBIQUITIN"/>
</dbReference>
<dbReference type="Proteomes" id="UP000626092">
    <property type="component" value="Unassembled WGS sequence"/>
</dbReference>
<sequence length="318" mass="36321">MDSSEDDEINVYLKVIKTVALKVKRSETTKRLKALFHEKEGTPGNLLDLFFTGKQLKDDHKLVDYGIRSNSTLHLYLQAIEMIKLLVYIPSNEKTIELEAKTNETVENIKLLIQTKEGIISDQFTLFYKGELLEDNRTLTSLGPQGNSSEYGAEDLTYAGKLLEDSKTLACCKIKENSLLEMLPLTFKIFVKGSIGEAQVLKVCKGDRVLDVKKKISDKEGMPVNNIRLIFSGKQLVNDQDLATCNVEKDSFLCESLEMFELFWWALSKIGFFKCVADFAVKKRDRDGSLEELQACFSISGMEMEHDFFFFVQWAYYK</sequence>